<dbReference type="InterPro" id="IPR011991">
    <property type="entry name" value="ArsR-like_HTH"/>
</dbReference>
<dbReference type="Gene3D" id="1.10.10.10">
    <property type="entry name" value="Winged helix-like DNA-binding domain superfamily/Winged helix DNA-binding domain"/>
    <property type="match status" value="1"/>
</dbReference>
<dbReference type="NCBIfam" id="NF033788">
    <property type="entry name" value="HTH_metalloreg"/>
    <property type="match status" value="1"/>
</dbReference>
<dbReference type="GO" id="GO:0003700">
    <property type="term" value="F:DNA-binding transcription factor activity"/>
    <property type="evidence" value="ECO:0007669"/>
    <property type="project" value="InterPro"/>
</dbReference>
<evidence type="ECO:0000256" key="3">
    <source>
        <dbReference type="ARBA" id="ARBA00023163"/>
    </source>
</evidence>
<protein>
    <recommendedName>
        <fullName evidence="4">HTH arsR-type domain-containing protein</fullName>
    </recommendedName>
</protein>
<sequence>MLVSKKKSCLQCFRMLADDTRMELIKMLQQKRWNVSELTKNLGVTQPTVSHHLKTLDAIGIVIKSKGGRETIYRFNDQYLCKGCEAYTTPLKA</sequence>
<evidence type="ECO:0000259" key="4">
    <source>
        <dbReference type="PROSITE" id="PS50987"/>
    </source>
</evidence>
<proteinExistence type="predicted"/>
<dbReference type="SUPFAM" id="SSF46785">
    <property type="entry name" value="Winged helix' DNA-binding domain"/>
    <property type="match status" value="1"/>
</dbReference>
<dbReference type="GO" id="GO:0003677">
    <property type="term" value="F:DNA binding"/>
    <property type="evidence" value="ECO:0007669"/>
    <property type="project" value="UniProtKB-KW"/>
</dbReference>
<dbReference type="InterPro" id="IPR051081">
    <property type="entry name" value="HTH_MetalResp_TranReg"/>
</dbReference>
<evidence type="ECO:0000256" key="2">
    <source>
        <dbReference type="ARBA" id="ARBA00023125"/>
    </source>
</evidence>
<accession>A0A1G2FY77</accession>
<feature type="domain" description="HTH arsR-type" evidence="4">
    <location>
        <begin position="1"/>
        <end position="93"/>
    </location>
</feature>
<evidence type="ECO:0000313" key="5">
    <source>
        <dbReference type="EMBL" id="OGZ42692.1"/>
    </source>
</evidence>
<comment type="caution">
    <text evidence="5">The sequence shown here is derived from an EMBL/GenBank/DDBJ whole genome shotgun (WGS) entry which is preliminary data.</text>
</comment>
<dbReference type="InterPro" id="IPR036390">
    <property type="entry name" value="WH_DNA-bd_sf"/>
</dbReference>
<evidence type="ECO:0000313" key="6">
    <source>
        <dbReference type="Proteomes" id="UP000176700"/>
    </source>
</evidence>
<dbReference type="PROSITE" id="PS50987">
    <property type="entry name" value="HTH_ARSR_2"/>
    <property type="match status" value="1"/>
</dbReference>
<dbReference type="AlphaFoldDB" id="A0A1G2FY77"/>
<dbReference type="InterPro" id="IPR036388">
    <property type="entry name" value="WH-like_DNA-bd_sf"/>
</dbReference>
<dbReference type="SMART" id="SM00418">
    <property type="entry name" value="HTH_ARSR"/>
    <property type="match status" value="1"/>
</dbReference>
<dbReference type="Proteomes" id="UP000176700">
    <property type="component" value="Unassembled WGS sequence"/>
</dbReference>
<dbReference type="CDD" id="cd00090">
    <property type="entry name" value="HTH_ARSR"/>
    <property type="match status" value="1"/>
</dbReference>
<dbReference type="InterPro" id="IPR001845">
    <property type="entry name" value="HTH_ArsR_DNA-bd_dom"/>
</dbReference>
<dbReference type="EMBL" id="MHNI01000014">
    <property type="protein sequence ID" value="OGZ42692.1"/>
    <property type="molecule type" value="Genomic_DNA"/>
</dbReference>
<keyword evidence="3" id="KW-0804">Transcription</keyword>
<name>A0A1G2FY77_9BACT</name>
<keyword evidence="1" id="KW-0805">Transcription regulation</keyword>
<gene>
    <name evidence="5" type="ORF">A2W41_03040</name>
</gene>
<organism evidence="5 6">
    <name type="scientific">Candidatus Ryanbacteria bacterium RIFCSPHIGHO2_01_45_13</name>
    <dbReference type="NCBI Taxonomy" id="1802112"/>
    <lineage>
        <taxon>Bacteria</taxon>
        <taxon>Candidatus Ryaniibacteriota</taxon>
    </lineage>
</organism>
<keyword evidence="2" id="KW-0238">DNA-binding</keyword>
<dbReference type="PRINTS" id="PR00778">
    <property type="entry name" value="HTHARSR"/>
</dbReference>
<dbReference type="PANTHER" id="PTHR33154">
    <property type="entry name" value="TRANSCRIPTIONAL REGULATOR, ARSR FAMILY"/>
    <property type="match status" value="1"/>
</dbReference>
<dbReference type="PANTHER" id="PTHR33154:SF33">
    <property type="entry name" value="TRANSCRIPTIONAL REPRESSOR SDPR"/>
    <property type="match status" value="1"/>
</dbReference>
<evidence type="ECO:0000256" key="1">
    <source>
        <dbReference type="ARBA" id="ARBA00023015"/>
    </source>
</evidence>
<dbReference type="Pfam" id="PF01022">
    <property type="entry name" value="HTH_5"/>
    <property type="match status" value="1"/>
</dbReference>
<reference evidence="5 6" key="1">
    <citation type="journal article" date="2016" name="Nat. Commun.">
        <title>Thousands of microbial genomes shed light on interconnected biogeochemical processes in an aquifer system.</title>
        <authorList>
            <person name="Anantharaman K."/>
            <person name="Brown C.T."/>
            <person name="Hug L.A."/>
            <person name="Sharon I."/>
            <person name="Castelle C.J."/>
            <person name="Probst A.J."/>
            <person name="Thomas B.C."/>
            <person name="Singh A."/>
            <person name="Wilkins M.J."/>
            <person name="Karaoz U."/>
            <person name="Brodie E.L."/>
            <person name="Williams K.H."/>
            <person name="Hubbard S.S."/>
            <person name="Banfield J.F."/>
        </authorList>
    </citation>
    <scope>NUCLEOTIDE SEQUENCE [LARGE SCALE GENOMIC DNA]</scope>
</reference>